<evidence type="ECO:0000256" key="1">
    <source>
        <dbReference type="SAM" id="Phobius"/>
    </source>
</evidence>
<evidence type="ECO:0000313" key="3">
    <source>
        <dbReference type="EMBL" id="KGC10898.1"/>
    </source>
</evidence>
<dbReference type="GO" id="GO:0016747">
    <property type="term" value="F:acyltransferase activity, transferring groups other than amino-acyl groups"/>
    <property type="evidence" value="ECO:0007669"/>
    <property type="project" value="InterPro"/>
</dbReference>
<keyword evidence="3" id="KW-0808">Transferase</keyword>
<dbReference type="InterPro" id="IPR050879">
    <property type="entry name" value="Acyltransferase_3"/>
</dbReference>
<reference evidence="3 4" key="1">
    <citation type="submission" date="2014-04" db="EMBL/GenBank/DDBJ databases">
        <authorList>
            <person name="Bishop-Lilly K.A."/>
            <person name="Broomall S.M."/>
            <person name="Chain P.S."/>
            <person name="Chertkov O."/>
            <person name="Coyne S.R."/>
            <person name="Daligault H.E."/>
            <person name="Davenport K.W."/>
            <person name="Erkkila T."/>
            <person name="Frey K.G."/>
            <person name="Gibbons H.S."/>
            <person name="Gu W."/>
            <person name="Jaissle J."/>
            <person name="Johnson S.L."/>
            <person name="Koroleva G.I."/>
            <person name="Ladner J.T."/>
            <person name="Lo C.-C."/>
            <person name="Minogue T.D."/>
            <person name="Munk C."/>
            <person name="Palacios G.F."/>
            <person name="Redden C.L."/>
            <person name="Rosenzweig C.N."/>
            <person name="Scholz M.B."/>
            <person name="Teshima H."/>
            <person name="Xu Y."/>
        </authorList>
    </citation>
    <scope>NUCLEOTIDE SEQUENCE [LARGE SCALE GENOMIC DNA]</scope>
    <source>
        <strain evidence="4">gladioli</strain>
    </source>
</reference>
<feature type="transmembrane region" description="Helical" evidence="1">
    <location>
        <begin position="43"/>
        <end position="63"/>
    </location>
</feature>
<keyword evidence="1" id="KW-0472">Membrane</keyword>
<dbReference type="AlphaFoldDB" id="A0AAW3ESX7"/>
<dbReference type="Proteomes" id="UP000029590">
    <property type="component" value="Unassembled WGS sequence"/>
</dbReference>
<dbReference type="PANTHER" id="PTHR23028:SF53">
    <property type="entry name" value="ACYL_TRANSF_3 DOMAIN-CONTAINING PROTEIN"/>
    <property type="match status" value="1"/>
</dbReference>
<dbReference type="PANTHER" id="PTHR23028">
    <property type="entry name" value="ACETYLTRANSFERASE"/>
    <property type="match status" value="1"/>
</dbReference>
<accession>A0AAW3ESX7</accession>
<feature type="transmembrane region" description="Helical" evidence="1">
    <location>
        <begin position="107"/>
        <end position="125"/>
    </location>
</feature>
<dbReference type="InterPro" id="IPR002656">
    <property type="entry name" value="Acyl_transf_3_dom"/>
</dbReference>
<name>A0AAW3ESX7_BURGA</name>
<comment type="caution">
    <text evidence="3">The sequence shown here is derived from an EMBL/GenBank/DDBJ whole genome shotgun (WGS) entry which is preliminary data.</text>
</comment>
<proteinExistence type="predicted"/>
<keyword evidence="1" id="KW-1133">Transmembrane helix</keyword>
<evidence type="ECO:0000313" key="4">
    <source>
        <dbReference type="Proteomes" id="UP000029590"/>
    </source>
</evidence>
<dbReference type="GO" id="GO:0000271">
    <property type="term" value="P:polysaccharide biosynthetic process"/>
    <property type="evidence" value="ECO:0007669"/>
    <property type="project" value="TreeGrafter"/>
</dbReference>
<dbReference type="Pfam" id="PF01757">
    <property type="entry name" value="Acyl_transf_3"/>
    <property type="match status" value="1"/>
</dbReference>
<feature type="domain" description="Acyltransferase 3" evidence="2">
    <location>
        <begin position="3"/>
        <end position="162"/>
    </location>
</feature>
<protein>
    <submittedName>
        <fullName evidence="3">Acyltransferase family protein</fullName>
    </submittedName>
</protein>
<keyword evidence="1" id="KW-0812">Transmembrane</keyword>
<organism evidence="3 4">
    <name type="scientific">Burkholderia gladioli</name>
    <name type="common">Pseudomonas marginata</name>
    <name type="synonym">Phytomonas marginata</name>
    <dbReference type="NCBI Taxonomy" id="28095"/>
    <lineage>
        <taxon>Bacteria</taxon>
        <taxon>Pseudomonadati</taxon>
        <taxon>Pseudomonadota</taxon>
        <taxon>Betaproteobacteria</taxon>
        <taxon>Burkholderiales</taxon>
        <taxon>Burkholderiaceae</taxon>
        <taxon>Burkholderia</taxon>
    </lineage>
</organism>
<dbReference type="EMBL" id="JPGG01000017">
    <property type="protein sequence ID" value="KGC10898.1"/>
    <property type="molecule type" value="Genomic_DNA"/>
</dbReference>
<gene>
    <name evidence="3" type="ORF">DM48_7519</name>
</gene>
<sequence>MNGQATVEIFFVLSGCVLAMSLRSASRAPDKLRIKEFYVKRFFRIYPALWVSIALTLCLWPVIKIGLASPAYSGWALDAYPPQITVRSLALLLAAIYVHLNWPMWTLRVELFYSILFPAIFIMVTNERTRAPFIVLIALISLAPIPRTLSLHYALAFTLGALIPSSRGIGNARYRL</sequence>
<keyword evidence="3" id="KW-0012">Acyltransferase</keyword>
<feature type="transmembrane region" description="Helical" evidence="1">
    <location>
        <begin position="6"/>
        <end position="22"/>
    </location>
</feature>
<evidence type="ECO:0000259" key="2">
    <source>
        <dbReference type="Pfam" id="PF01757"/>
    </source>
</evidence>
<dbReference type="GO" id="GO:0016020">
    <property type="term" value="C:membrane"/>
    <property type="evidence" value="ECO:0007669"/>
    <property type="project" value="TreeGrafter"/>
</dbReference>
<feature type="transmembrane region" description="Helical" evidence="1">
    <location>
        <begin position="131"/>
        <end position="163"/>
    </location>
</feature>